<dbReference type="EMBL" id="JAVFWL010000004">
    <property type="protein sequence ID" value="KAK6750203.1"/>
    <property type="molecule type" value="Genomic_DNA"/>
</dbReference>
<reference evidence="1 2" key="1">
    <citation type="submission" date="2023-08" db="EMBL/GenBank/DDBJ databases">
        <title>A Necator americanus chromosomal reference genome.</title>
        <authorList>
            <person name="Ilik V."/>
            <person name="Petrzelkova K.J."/>
            <person name="Pardy F."/>
            <person name="Fuh T."/>
            <person name="Niatou-Singa F.S."/>
            <person name="Gouil Q."/>
            <person name="Baker L."/>
            <person name="Ritchie M.E."/>
            <person name="Jex A.R."/>
            <person name="Gazzola D."/>
            <person name="Li H."/>
            <person name="Toshio Fujiwara R."/>
            <person name="Zhan B."/>
            <person name="Aroian R.V."/>
            <person name="Pafco B."/>
            <person name="Schwarz E.M."/>
        </authorList>
    </citation>
    <scope>NUCLEOTIDE SEQUENCE [LARGE SCALE GENOMIC DNA]</scope>
    <source>
        <strain evidence="1 2">Aroian</strain>
        <tissue evidence="1">Whole animal</tissue>
    </source>
</reference>
<evidence type="ECO:0000313" key="2">
    <source>
        <dbReference type="Proteomes" id="UP001303046"/>
    </source>
</evidence>
<protein>
    <submittedName>
        <fullName evidence="1">Uncharacterized protein</fullName>
    </submittedName>
</protein>
<dbReference type="Proteomes" id="UP001303046">
    <property type="component" value="Unassembled WGS sequence"/>
</dbReference>
<sequence>MPLSAVQPEERSVYVTLQNSPFVYSLIYLFNPSLLPPGKRQKIPYEAFLDNLIYKQKFDLKKRQEWRNVTKDERHGNITIREVWNLATGFHDVRSRSDCCSLISTGTNFCPASF</sequence>
<gene>
    <name evidence="1" type="primary">Necator_chrIV.g15585</name>
    <name evidence="1" type="ORF">RB195_002290</name>
</gene>
<name>A0ABR1DJD0_NECAM</name>
<organism evidence="1 2">
    <name type="scientific">Necator americanus</name>
    <name type="common">Human hookworm</name>
    <dbReference type="NCBI Taxonomy" id="51031"/>
    <lineage>
        <taxon>Eukaryota</taxon>
        <taxon>Metazoa</taxon>
        <taxon>Ecdysozoa</taxon>
        <taxon>Nematoda</taxon>
        <taxon>Chromadorea</taxon>
        <taxon>Rhabditida</taxon>
        <taxon>Rhabditina</taxon>
        <taxon>Rhabditomorpha</taxon>
        <taxon>Strongyloidea</taxon>
        <taxon>Ancylostomatidae</taxon>
        <taxon>Bunostominae</taxon>
        <taxon>Necator</taxon>
    </lineage>
</organism>
<accession>A0ABR1DJD0</accession>
<evidence type="ECO:0000313" key="1">
    <source>
        <dbReference type="EMBL" id="KAK6750203.1"/>
    </source>
</evidence>
<keyword evidence="2" id="KW-1185">Reference proteome</keyword>
<proteinExistence type="predicted"/>
<comment type="caution">
    <text evidence="1">The sequence shown here is derived from an EMBL/GenBank/DDBJ whole genome shotgun (WGS) entry which is preliminary data.</text>
</comment>